<organism evidence="1 2">
    <name type="scientific">Halomarina salina</name>
    <dbReference type="NCBI Taxonomy" id="1872699"/>
    <lineage>
        <taxon>Archaea</taxon>
        <taxon>Methanobacteriati</taxon>
        <taxon>Methanobacteriota</taxon>
        <taxon>Stenosarchaea group</taxon>
        <taxon>Halobacteria</taxon>
        <taxon>Halobacteriales</taxon>
        <taxon>Natronomonadaceae</taxon>
        <taxon>Halomarina</taxon>
    </lineage>
</organism>
<dbReference type="Pfam" id="PF04134">
    <property type="entry name" value="DCC1-like"/>
    <property type="match status" value="1"/>
</dbReference>
<dbReference type="EMBL" id="JBHSQH010000001">
    <property type="protein sequence ID" value="MFC5971774.1"/>
    <property type="molecule type" value="Genomic_DNA"/>
</dbReference>
<dbReference type="Proteomes" id="UP001596099">
    <property type="component" value="Unassembled WGS sequence"/>
</dbReference>
<gene>
    <name evidence="1" type="ORF">ACFPYI_10565</name>
</gene>
<proteinExistence type="predicted"/>
<reference evidence="1 2" key="1">
    <citation type="journal article" date="2019" name="Int. J. Syst. Evol. Microbiol.">
        <title>The Global Catalogue of Microorganisms (GCM) 10K type strain sequencing project: providing services to taxonomists for standard genome sequencing and annotation.</title>
        <authorList>
            <consortium name="The Broad Institute Genomics Platform"/>
            <consortium name="The Broad Institute Genome Sequencing Center for Infectious Disease"/>
            <person name="Wu L."/>
            <person name="Ma J."/>
        </authorList>
    </citation>
    <scope>NUCLEOTIDE SEQUENCE [LARGE SCALE GENOMIC DNA]</scope>
    <source>
        <strain evidence="1 2">CGMCC 1.12543</strain>
    </source>
</reference>
<dbReference type="AlphaFoldDB" id="A0ABD5RN88"/>
<dbReference type="InterPro" id="IPR007263">
    <property type="entry name" value="DCC1-like"/>
</dbReference>
<dbReference type="RefSeq" id="WP_247414659.1">
    <property type="nucleotide sequence ID" value="NZ_JALLGW010000001.1"/>
</dbReference>
<sequence>MSERRRTRPQLVYDDDCGFCTWCARWAVRVAPVDAVGFDELTDEQRARLPDDWEECAHLLVGRTVYSCGEAIEQTLARSNIPASAALGLLRQVPGYAAFREESYRWAADHRDWWGQIRRADSVE</sequence>
<keyword evidence="2" id="KW-1185">Reference proteome</keyword>
<evidence type="ECO:0000313" key="1">
    <source>
        <dbReference type="EMBL" id="MFC5971774.1"/>
    </source>
</evidence>
<protein>
    <submittedName>
        <fullName evidence="1">DCC1-like thiol-disulfide oxidoreductase family protein</fullName>
    </submittedName>
</protein>
<evidence type="ECO:0000313" key="2">
    <source>
        <dbReference type="Proteomes" id="UP001596099"/>
    </source>
</evidence>
<comment type="caution">
    <text evidence="1">The sequence shown here is derived from an EMBL/GenBank/DDBJ whole genome shotgun (WGS) entry which is preliminary data.</text>
</comment>
<accession>A0ABD5RN88</accession>
<name>A0ABD5RN88_9EURY</name>